<keyword evidence="2" id="KW-0812">Transmembrane</keyword>
<dbReference type="AlphaFoldDB" id="A0A507CA13"/>
<feature type="transmembrane region" description="Helical" evidence="2">
    <location>
        <begin position="255"/>
        <end position="276"/>
    </location>
</feature>
<organism evidence="3 4">
    <name type="scientific">Synchytrium microbalum</name>
    <dbReference type="NCBI Taxonomy" id="1806994"/>
    <lineage>
        <taxon>Eukaryota</taxon>
        <taxon>Fungi</taxon>
        <taxon>Fungi incertae sedis</taxon>
        <taxon>Chytridiomycota</taxon>
        <taxon>Chytridiomycota incertae sedis</taxon>
        <taxon>Chytridiomycetes</taxon>
        <taxon>Synchytriales</taxon>
        <taxon>Synchytriaceae</taxon>
        <taxon>Synchytrium</taxon>
    </lineage>
</organism>
<keyword evidence="2" id="KW-0472">Membrane</keyword>
<feature type="compositionally biased region" description="Polar residues" evidence="1">
    <location>
        <begin position="1"/>
        <end position="11"/>
    </location>
</feature>
<accession>A0A507CA13</accession>
<dbReference type="OrthoDB" id="10604954at2759"/>
<gene>
    <name evidence="3" type="ORF">SmJEL517_g01633</name>
</gene>
<dbReference type="EMBL" id="QEAO01000005">
    <property type="protein sequence ID" value="TPX36321.1"/>
    <property type="molecule type" value="Genomic_DNA"/>
</dbReference>
<comment type="caution">
    <text evidence="3">The sequence shown here is derived from an EMBL/GenBank/DDBJ whole genome shotgun (WGS) entry which is preliminary data.</text>
</comment>
<name>A0A507CA13_9FUNG</name>
<evidence type="ECO:0000313" key="4">
    <source>
        <dbReference type="Proteomes" id="UP000319731"/>
    </source>
</evidence>
<dbReference type="STRING" id="1806994.A0A507CA13"/>
<dbReference type="GeneID" id="42002858"/>
<keyword evidence="2" id="KW-1133">Transmembrane helix</keyword>
<proteinExistence type="predicted"/>
<feature type="transmembrane region" description="Helical" evidence="2">
    <location>
        <begin position="211"/>
        <end position="235"/>
    </location>
</feature>
<evidence type="ECO:0000313" key="3">
    <source>
        <dbReference type="EMBL" id="TPX36321.1"/>
    </source>
</evidence>
<dbReference type="RefSeq" id="XP_031026634.1">
    <property type="nucleotide sequence ID" value="XM_031167561.1"/>
</dbReference>
<keyword evidence="4" id="KW-1185">Reference proteome</keyword>
<feature type="region of interest" description="Disordered" evidence="1">
    <location>
        <begin position="1"/>
        <end position="55"/>
    </location>
</feature>
<protein>
    <submittedName>
        <fullName evidence="3">Uncharacterized protein</fullName>
    </submittedName>
</protein>
<feature type="compositionally biased region" description="Polar residues" evidence="1">
    <location>
        <begin position="19"/>
        <end position="37"/>
    </location>
</feature>
<sequence length="306" mass="33870">MPKQKSSSLQEHTFLPLSTRLNSNRHSSDSIDSQFASPDNDDSIPSASKRKGMPGFGMMNRIKGGVVVPLGLSGVAKQKKPHNWITIDISNIMQLFDTTDQTPFRKGQLDGTFLAFLETEAESIMLSKWRAHVPSSFALRITLQELPINNPAYLDRITGGASNQVEINTWTEGSNATELLRLASSDLRRQIKANFVISSKRSGNEVRRTRWSGIFALVTGLIILTACLFLSRLVVQSGSDGSSVFSSWSDVASQALVIVGWVAVWRPAELLLFAWLPSLERQRLLQRIADMHVEVAYGSSSFEDES</sequence>
<reference evidence="3 4" key="1">
    <citation type="journal article" date="2019" name="Sci. Rep.">
        <title>Comparative genomics of chytrid fungi reveal insights into the obligate biotrophic and pathogenic lifestyle of Synchytrium endobioticum.</title>
        <authorList>
            <person name="van de Vossenberg B.T.L.H."/>
            <person name="Warris S."/>
            <person name="Nguyen H.D.T."/>
            <person name="van Gent-Pelzer M.P.E."/>
            <person name="Joly D.L."/>
            <person name="van de Geest H.C."/>
            <person name="Bonants P.J.M."/>
            <person name="Smith D.S."/>
            <person name="Levesque C.A."/>
            <person name="van der Lee T.A.J."/>
        </authorList>
    </citation>
    <scope>NUCLEOTIDE SEQUENCE [LARGE SCALE GENOMIC DNA]</scope>
    <source>
        <strain evidence="3 4">JEL517</strain>
    </source>
</reference>
<dbReference type="Proteomes" id="UP000319731">
    <property type="component" value="Unassembled WGS sequence"/>
</dbReference>
<evidence type="ECO:0000256" key="1">
    <source>
        <dbReference type="SAM" id="MobiDB-lite"/>
    </source>
</evidence>
<evidence type="ECO:0000256" key="2">
    <source>
        <dbReference type="SAM" id="Phobius"/>
    </source>
</evidence>